<organism evidence="2 3">
    <name type="scientific">Streptomyces lydicamycinicus</name>
    <dbReference type="NCBI Taxonomy" id="1546107"/>
    <lineage>
        <taxon>Bacteria</taxon>
        <taxon>Bacillati</taxon>
        <taxon>Actinomycetota</taxon>
        <taxon>Actinomycetes</taxon>
        <taxon>Kitasatosporales</taxon>
        <taxon>Streptomycetaceae</taxon>
        <taxon>Streptomyces</taxon>
    </lineage>
</organism>
<dbReference type="AlphaFoldDB" id="A0A0P4RD54"/>
<proteinExistence type="predicted"/>
<evidence type="ECO:0000313" key="2">
    <source>
        <dbReference type="EMBL" id="GAO11112.1"/>
    </source>
</evidence>
<dbReference type="Proteomes" id="UP000048965">
    <property type="component" value="Unassembled WGS sequence"/>
</dbReference>
<evidence type="ECO:0000313" key="3">
    <source>
        <dbReference type="Proteomes" id="UP000048965"/>
    </source>
</evidence>
<dbReference type="EMBL" id="BBNO01000008">
    <property type="protein sequence ID" value="GAO11112.1"/>
    <property type="molecule type" value="Genomic_DNA"/>
</dbReference>
<sequence length="140" mass="15651">MSEIPQPPVLTMTAVSTIEVTDQHDEDSPDSWAVIETAEQGQLLALPGQMADADRGHLAAVRTARPRTPGAHRRRDRHLPRPRCQPVCRQPVTNGQAAQVTNWWQVRRQQVVPAGDAYLRQLAGTGQLRKQHRDLCVLLE</sequence>
<comment type="caution">
    <text evidence="2">The sequence shown here is derived from an EMBL/GenBank/DDBJ whole genome shotgun (WGS) entry which is preliminary data.</text>
</comment>
<feature type="compositionally biased region" description="Basic residues" evidence="1">
    <location>
        <begin position="70"/>
        <end position="81"/>
    </location>
</feature>
<reference evidence="2 3" key="2">
    <citation type="journal article" date="2015" name="Stand. Genomic Sci.">
        <title>Draft genome sequence of marine-derived Streptomyces sp. TP-A0598, a producer of anti-MRSA antibiotic lydicamycins.</title>
        <authorList>
            <person name="Komaki H."/>
            <person name="Ichikawa N."/>
            <person name="Hosoyama A."/>
            <person name="Fujita N."/>
            <person name="Igarashi Y."/>
        </authorList>
    </citation>
    <scope>NUCLEOTIDE SEQUENCE [LARGE SCALE GENOMIC DNA]</scope>
    <source>
        <strain evidence="2 3">NBRC 110027</strain>
    </source>
</reference>
<name>A0A0P4RD54_9ACTN</name>
<feature type="region of interest" description="Disordered" evidence="1">
    <location>
        <begin position="64"/>
        <end position="89"/>
    </location>
</feature>
<protein>
    <submittedName>
        <fullName evidence="2">Uncharacterized protein</fullName>
    </submittedName>
</protein>
<keyword evidence="3" id="KW-1185">Reference proteome</keyword>
<accession>A0A0P4RD54</accession>
<gene>
    <name evidence="2" type="ORF">TPA0598_08_00230</name>
</gene>
<reference evidence="3" key="1">
    <citation type="submission" date="2014-09" db="EMBL/GenBank/DDBJ databases">
        <title>Whole genome shotgun sequence of Streptomyces sp. NBRC 110027.</title>
        <authorList>
            <person name="Komaki H."/>
            <person name="Ichikawa N."/>
            <person name="Katano-Makiyama Y."/>
            <person name="Hosoyama A."/>
            <person name="Hashimoto M."/>
            <person name="Uohara A."/>
            <person name="Kitahashi Y."/>
            <person name="Ohji S."/>
            <person name="Kimura A."/>
            <person name="Yamazoe A."/>
            <person name="Igarashi Y."/>
            <person name="Fujita N."/>
        </authorList>
    </citation>
    <scope>NUCLEOTIDE SEQUENCE [LARGE SCALE GENOMIC DNA]</scope>
    <source>
        <strain evidence="3">NBRC 110027</strain>
    </source>
</reference>
<evidence type="ECO:0000256" key="1">
    <source>
        <dbReference type="SAM" id="MobiDB-lite"/>
    </source>
</evidence>